<feature type="transmembrane region" description="Helical" evidence="6">
    <location>
        <begin position="81"/>
        <end position="103"/>
    </location>
</feature>
<evidence type="ECO:0000313" key="8">
    <source>
        <dbReference type="Proteomes" id="UP000270046"/>
    </source>
</evidence>
<keyword evidence="2" id="KW-1003">Cell membrane</keyword>
<evidence type="ECO:0000256" key="4">
    <source>
        <dbReference type="ARBA" id="ARBA00022989"/>
    </source>
</evidence>
<dbReference type="OrthoDB" id="88014at2"/>
<feature type="transmembrane region" description="Helical" evidence="6">
    <location>
        <begin position="183"/>
        <end position="202"/>
    </location>
</feature>
<dbReference type="AlphaFoldDB" id="A0A494VUM3"/>
<sequence>MNLLQKQGFFNSLILYAGIMLGFFNGIILFQRVLSIEEIGFFSLTTTVLALYTQIAGVGINNIIIKFFPYYRTDDKKHGGFVTFAFWWTLISFIAFTVLFVVSRNNIIDHYKDREGSQLLVRYFYYLIPLALFTLTFSVIESFALTVFKNVFSSFLREVGLRLFTTASVFLIAAGLIDYHAFILIYVLASALMVLILWIYIIKDGNFKFSRIEAVVKNDRWKFVNYGVFTLLSNSSFVMIQNLDTLMLSLLTKQSFIYVGIYGTFFAIAVVISMPARALSRTSLQIVSQAWASNDVGKIGKVYYKTSVVQMLIGCLLFTGLVVNKQFIIMLLHKPEYAGVFNVFIVVGVAFLVDMTGGLNNYIINLSKYYRLTTVFYVAGVILCLVCNLVLIPRMGMMGAAISYLVTMLVLNFTYWLFIKVKFGLQPFGKAHLYALLVFAVCMLIGIYLPRLKNVYADMLYRSVIVGIVYAFLAYILKISEDINLIFDRILKRGA</sequence>
<name>A0A494VUM3_9SPHI</name>
<feature type="transmembrane region" description="Helical" evidence="6">
    <location>
        <begin position="12"/>
        <end position="33"/>
    </location>
</feature>
<gene>
    <name evidence="7" type="ORF">HYN43_026930</name>
</gene>
<reference evidence="7 8" key="1">
    <citation type="submission" date="2018-10" db="EMBL/GenBank/DDBJ databases">
        <title>Genome sequencing of Mucilaginibacter sp. HYN0043.</title>
        <authorList>
            <person name="Kim M."/>
            <person name="Yi H."/>
        </authorList>
    </citation>
    <scope>NUCLEOTIDE SEQUENCE [LARGE SCALE GENOMIC DNA]</scope>
    <source>
        <strain evidence="7 8">HYN0043</strain>
    </source>
</reference>
<evidence type="ECO:0000256" key="5">
    <source>
        <dbReference type="ARBA" id="ARBA00023136"/>
    </source>
</evidence>
<protein>
    <submittedName>
        <fullName evidence="7">Uncharacterized protein</fullName>
    </submittedName>
</protein>
<evidence type="ECO:0000256" key="1">
    <source>
        <dbReference type="ARBA" id="ARBA00004651"/>
    </source>
</evidence>
<dbReference type="PANTHER" id="PTHR30250">
    <property type="entry name" value="PST FAMILY PREDICTED COLANIC ACID TRANSPORTER"/>
    <property type="match status" value="1"/>
</dbReference>
<evidence type="ECO:0000313" key="7">
    <source>
        <dbReference type="EMBL" id="AYL98684.1"/>
    </source>
</evidence>
<keyword evidence="4 6" id="KW-1133">Transmembrane helix</keyword>
<feature type="transmembrane region" description="Helical" evidence="6">
    <location>
        <begin position="460"/>
        <end position="477"/>
    </location>
</feature>
<feature type="transmembrane region" description="Helical" evidence="6">
    <location>
        <begin position="431"/>
        <end position="448"/>
    </location>
</feature>
<comment type="subcellular location">
    <subcellularLocation>
        <location evidence="1">Cell membrane</location>
        <topology evidence="1">Multi-pass membrane protein</topology>
    </subcellularLocation>
</comment>
<keyword evidence="5 6" id="KW-0472">Membrane</keyword>
<proteinExistence type="predicted"/>
<feature type="transmembrane region" description="Helical" evidence="6">
    <location>
        <begin position="398"/>
        <end position="419"/>
    </location>
</feature>
<feature type="transmembrane region" description="Helical" evidence="6">
    <location>
        <begin position="39"/>
        <end position="60"/>
    </location>
</feature>
<organism evidence="7 8">
    <name type="scientific">Mucilaginibacter celer</name>
    <dbReference type="NCBI Taxonomy" id="2305508"/>
    <lineage>
        <taxon>Bacteria</taxon>
        <taxon>Pseudomonadati</taxon>
        <taxon>Bacteroidota</taxon>
        <taxon>Sphingobacteriia</taxon>
        <taxon>Sphingobacteriales</taxon>
        <taxon>Sphingobacteriaceae</taxon>
        <taxon>Mucilaginibacter</taxon>
    </lineage>
</organism>
<feature type="transmembrane region" description="Helical" evidence="6">
    <location>
        <begin position="308"/>
        <end position="331"/>
    </location>
</feature>
<dbReference type="GO" id="GO:0005886">
    <property type="term" value="C:plasma membrane"/>
    <property type="evidence" value="ECO:0007669"/>
    <property type="project" value="UniProtKB-SubCell"/>
</dbReference>
<keyword evidence="8" id="KW-1185">Reference proteome</keyword>
<evidence type="ECO:0000256" key="3">
    <source>
        <dbReference type="ARBA" id="ARBA00022692"/>
    </source>
</evidence>
<dbReference type="KEGG" id="muh:HYN43_026930"/>
<feature type="transmembrane region" description="Helical" evidence="6">
    <location>
        <begin position="337"/>
        <end position="357"/>
    </location>
</feature>
<feature type="transmembrane region" description="Helical" evidence="6">
    <location>
        <begin position="255"/>
        <end position="276"/>
    </location>
</feature>
<dbReference type="Proteomes" id="UP000270046">
    <property type="component" value="Chromosome"/>
</dbReference>
<dbReference type="InterPro" id="IPR002797">
    <property type="entry name" value="Polysacc_synth"/>
</dbReference>
<feature type="transmembrane region" description="Helical" evidence="6">
    <location>
        <begin position="223"/>
        <end position="243"/>
    </location>
</feature>
<dbReference type="EMBL" id="CP032869">
    <property type="protein sequence ID" value="AYL98684.1"/>
    <property type="molecule type" value="Genomic_DNA"/>
</dbReference>
<evidence type="ECO:0000256" key="2">
    <source>
        <dbReference type="ARBA" id="ARBA00022475"/>
    </source>
</evidence>
<dbReference type="PANTHER" id="PTHR30250:SF11">
    <property type="entry name" value="O-ANTIGEN TRANSPORTER-RELATED"/>
    <property type="match status" value="1"/>
</dbReference>
<dbReference type="Pfam" id="PF01943">
    <property type="entry name" value="Polysacc_synt"/>
    <property type="match status" value="1"/>
</dbReference>
<keyword evidence="3 6" id="KW-0812">Transmembrane</keyword>
<dbReference type="RefSeq" id="WP_119406956.1">
    <property type="nucleotide sequence ID" value="NZ_CP032869.1"/>
</dbReference>
<accession>A0A494VUM3</accession>
<evidence type="ECO:0000256" key="6">
    <source>
        <dbReference type="SAM" id="Phobius"/>
    </source>
</evidence>
<feature type="transmembrane region" description="Helical" evidence="6">
    <location>
        <begin position="123"/>
        <end position="147"/>
    </location>
</feature>
<dbReference type="InterPro" id="IPR050833">
    <property type="entry name" value="Poly_Biosynth_Transport"/>
</dbReference>
<feature type="transmembrane region" description="Helical" evidence="6">
    <location>
        <begin position="369"/>
        <end position="392"/>
    </location>
</feature>